<evidence type="ECO:0000256" key="10">
    <source>
        <dbReference type="ARBA" id="ARBA00034808"/>
    </source>
</evidence>
<dbReference type="PANTHER" id="PTHR13710:SF105">
    <property type="entry name" value="ATP-DEPENDENT DNA HELICASE Q1"/>
    <property type="match status" value="1"/>
</dbReference>
<dbReference type="InterPro" id="IPR036388">
    <property type="entry name" value="WH-like_DNA-bd_sf"/>
</dbReference>
<gene>
    <name evidence="15" type="ORF">N864_05295</name>
</gene>
<accession>W9GHH9</accession>
<reference evidence="16" key="1">
    <citation type="submission" date="2013-08" db="EMBL/GenBank/DDBJ databases">
        <title>Intrasporangium oryzae NRRL B-24470.</title>
        <authorList>
            <person name="Liu H."/>
            <person name="Wang G."/>
        </authorList>
    </citation>
    <scope>NUCLEOTIDE SEQUENCE [LARGE SCALE GENOMIC DNA]</scope>
    <source>
        <strain evidence="16">Q5-1</strain>
    </source>
</reference>
<dbReference type="InterPro" id="IPR011545">
    <property type="entry name" value="DEAD/DEAH_box_helicase_dom"/>
</dbReference>
<evidence type="ECO:0000256" key="5">
    <source>
        <dbReference type="ARBA" id="ARBA00022806"/>
    </source>
</evidence>
<keyword evidence="16" id="KW-1185">Reference proteome</keyword>
<evidence type="ECO:0000256" key="7">
    <source>
        <dbReference type="ARBA" id="ARBA00023125"/>
    </source>
</evidence>
<dbReference type="GO" id="GO:0009378">
    <property type="term" value="F:four-way junction helicase activity"/>
    <property type="evidence" value="ECO:0007669"/>
    <property type="project" value="TreeGrafter"/>
</dbReference>
<dbReference type="PANTHER" id="PTHR13710">
    <property type="entry name" value="DNA HELICASE RECQ FAMILY MEMBER"/>
    <property type="match status" value="1"/>
</dbReference>
<keyword evidence="4" id="KW-0378">Hydrolase</keyword>
<sequence length="541" mass="59263">MSQTDLAAAAQHVLGIDDLREGQRVAMEATMSGRDVLAVMPTGYGKSALYQVPAALLPGVTVVVSPLLALQRDQVAALRAAPAAPRADALNSTTRAKRAEAIWQAAEHDEHHILFLAPEQFANDEVMARLAGLDVAQFVVDEAHCISAWGHDFRPDYLQVGAAVERLGHPRVVALTATASPPVRDEIVERLHLRDPLVVVQGFDRPNLHLAVHRYVEDDDRRDGVVERVAGLAGPGLLYVATRKDTQWYAAELAERGVVALGYHGGMRAPERREVHERFTAGSVDVVVATSAFGMGIDKADIRFVLHAAAPDAPDTYYQEIGRAGRDGEPAEAVLCYRPEDLGLHRFHTGGSVDEDALRTVFAAVRRSEGGIRLTDLRRAVELPARRVTGIVNLLEQADAVRVRRSRVTARDVRPADAVRRAVEAAETRQRVERSRIEMMRGYAETTGCRRQFLLGYLGEELPEPCGNCDTCESGSAYEQLQRRGRDPFPVGAHVEHAEWGPGVVMSTEEDRLTVLFETEGYRTLALEAVQAEDLLSLTPA</sequence>
<dbReference type="PATRIC" id="fig|584657.3.peg.3507"/>
<keyword evidence="2" id="KW-0479">Metal-binding</keyword>
<evidence type="ECO:0000256" key="11">
    <source>
        <dbReference type="ARBA" id="ARBA00044535"/>
    </source>
</evidence>
<dbReference type="GO" id="GO:0043138">
    <property type="term" value="F:3'-5' DNA helicase activity"/>
    <property type="evidence" value="ECO:0007669"/>
    <property type="project" value="UniProtKB-EC"/>
</dbReference>
<feature type="domain" description="Helicase ATP-binding" evidence="13">
    <location>
        <begin position="27"/>
        <end position="197"/>
    </location>
</feature>
<evidence type="ECO:0000259" key="14">
    <source>
        <dbReference type="PROSITE" id="PS51194"/>
    </source>
</evidence>
<evidence type="ECO:0000256" key="9">
    <source>
        <dbReference type="ARBA" id="ARBA00034617"/>
    </source>
</evidence>
<feature type="domain" description="Helicase C-terminal" evidence="14">
    <location>
        <begin position="224"/>
        <end position="369"/>
    </location>
</feature>
<evidence type="ECO:0000256" key="2">
    <source>
        <dbReference type="ARBA" id="ARBA00022723"/>
    </source>
</evidence>
<dbReference type="InterPro" id="IPR004589">
    <property type="entry name" value="DNA_helicase_ATP-dep_RecQ"/>
</dbReference>
<comment type="catalytic activity">
    <reaction evidence="9">
        <text>Couples ATP hydrolysis with the unwinding of duplex DNA by translocating in the 3'-5' direction.</text>
        <dbReference type="EC" id="5.6.2.4"/>
    </reaction>
</comment>
<dbReference type="SMART" id="SM00487">
    <property type="entry name" value="DEXDc"/>
    <property type="match status" value="1"/>
</dbReference>
<dbReference type="GO" id="GO:0016787">
    <property type="term" value="F:hydrolase activity"/>
    <property type="evidence" value="ECO:0007669"/>
    <property type="project" value="UniProtKB-KW"/>
</dbReference>
<dbReference type="PROSITE" id="PS51192">
    <property type="entry name" value="HELICASE_ATP_BIND_1"/>
    <property type="match status" value="1"/>
</dbReference>
<evidence type="ECO:0000256" key="4">
    <source>
        <dbReference type="ARBA" id="ARBA00022801"/>
    </source>
</evidence>
<keyword evidence="6" id="KW-0067">ATP-binding</keyword>
<dbReference type="GO" id="GO:0006310">
    <property type="term" value="P:DNA recombination"/>
    <property type="evidence" value="ECO:0007669"/>
    <property type="project" value="InterPro"/>
</dbReference>
<evidence type="ECO:0000313" key="15">
    <source>
        <dbReference type="EMBL" id="EWT04622.1"/>
    </source>
</evidence>
<dbReference type="GO" id="GO:0043590">
    <property type="term" value="C:bacterial nucleoid"/>
    <property type="evidence" value="ECO:0007669"/>
    <property type="project" value="TreeGrafter"/>
</dbReference>
<dbReference type="Pfam" id="PF16124">
    <property type="entry name" value="RecQ_Zn_bind"/>
    <property type="match status" value="1"/>
</dbReference>
<dbReference type="EMBL" id="AWQS01000213">
    <property type="protein sequence ID" value="EWT04622.1"/>
    <property type="molecule type" value="Genomic_DNA"/>
</dbReference>
<evidence type="ECO:0000313" key="16">
    <source>
        <dbReference type="Proteomes" id="UP000019494"/>
    </source>
</evidence>
<dbReference type="PROSITE" id="PS51194">
    <property type="entry name" value="HELICASE_CTER"/>
    <property type="match status" value="1"/>
</dbReference>
<dbReference type="GO" id="GO:0030894">
    <property type="term" value="C:replisome"/>
    <property type="evidence" value="ECO:0007669"/>
    <property type="project" value="TreeGrafter"/>
</dbReference>
<dbReference type="Proteomes" id="UP000019494">
    <property type="component" value="Unassembled WGS sequence"/>
</dbReference>
<dbReference type="SMART" id="SM00490">
    <property type="entry name" value="HELICc"/>
    <property type="match status" value="1"/>
</dbReference>
<dbReference type="GO" id="GO:0006281">
    <property type="term" value="P:DNA repair"/>
    <property type="evidence" value="ECO:0007669"/>
    <property type="project" value="TreeGrafter"/>
</dbReference>
<dbReference type="GO" id="GO:0005524">
    <property type="term" value="F:ATP binding"/>
    <property type="evidence" value="ECO:0007669"/>
    <property type="project" value="UniProtKB-KW"/>
</dbReference>
<comment type="caution">
    <text evidence="15">The sequence shown here is derived from an EMBL/GenBank/DDBJ whole genome shotgun (WGS) entry which is preliminary data.</text>
</comment>
<dbReference type="OrthoDB" id="9760034at2"/>
<evidence type="ECO:0000256" key="1">
    <source>
        <dbReference type="ARBA" id="ARBA00005446"/>
    </source>
</evidence>
<dbReference type="GO" id="GO:0003677">
    <property type="term" value="F:DNA binding"/>
    <property type="evidence" value="ECO:0007669"/>
    <property type="project" value="UniProtKB-KW"/>
</dbReference>
<dbReference type="Pfam" id="PF00271">
    <property type="entry name" value="Helicase_C"/>
    <property type="match status" value="1"/>
</dbReference>
<evidence type="ECO:0000256" key="6">
    <source>
        <dbReference type="ARBA" id="ARBA00022840"/>
    </source>
</evidence>
<keyword evidence="5 15" id="KW-0347">Helicase</keyword>
<dbReference type="SUPFAM" id="SSF52540">
    <property type="entry name" value="P-loop containing nucleoside triphosphate hydrolases"/>
    <property type="match status" value="1"/>
</dbReference>
<dbReference type="AlphaFoldDB" id="W9GHH9"/>
<keyword evidence="3" id="KW-0547">Nucleotide-binding</keyword>
<dbReference type="GO" id="GO:0005737">
    <property type="term" value="C:cytoplasm"/>
    <property type="evidence" value="ECO:0007669"/>
    <property type="project" value="TreeGrafter"/>
</dbReference>
<comment type="similarity">
    <text evidence="1">Belongs to the helicase family. RecQ subfamily.</text>
</comment>
<evidence type="ECO:0000256" key="12">
    <source>
        <dbReference type="ARBA" id="ARBA00044550"/>
    </source>
</evidence>
<name>W9GHH9_9MICO</name>
<dbReference type="GO" id="GO:0046872">
    <property type="term" value="F:metal ion binding"/>
    <property type="evidence" value="ECO:0007669"/>
    <property type="project" value="UniProtKB-KW"/>
</dbReference>
<dbReference type="InterPro" id="IPR014001">
    <property type="entry name" value="Helicase_ATP-bd"/>
</dbReference>
<dbReference type="Gene3D" id="1.10.10.10">
    <property type="entry name" value="Winged helix-like DNA-binding domain superfamily/Winged helix DNA-binding domain"/>
    <property type="match status" value="1"/>
</dbReference>
<proteinExistence type="inferred from homology"/>
<keyword evidence="8" id="KW-0413">Isomerase</keyword>
<keyword evidence="7" id="KW-0238">DNA-binding</keyword>
<dbReference type="InterPro" id="IPR027417">
    <property type="entry name" value="P-loop_NTPase"/>
</dbReference>
<dbReference type="Gene3D" id="3.40.50.300">
    <property type="entry name" value="P-loop containing nucleotide triphosphate hydrolases"/>
    <property type="match status" value="2"/>
</dbReference>
<dbReference type="CDD" id="cd17920">
    <property type="entry name" value="DEXHc_RecQ"/>
    <property type="match status" value="1"/>
</dbReference>
<dbReference type="InterPro" id="IPR001650">
    <property type="entry name" value="Helicase_C-like"/>
</dbReference>
<dbReference type="InterPro" id="IPR021938">
    <property type="entry name" value="DUF3553"/>
</dbReference>
<dbReference type="RefSeq" id="WP_034720082.1">
    <property type="nucleotide sequence ID" value="NZ_AWQS01000213.1"/>
</dbReference>
<evidence type="ECO:0000256" key="3">
    <source>
        <dbReference type="ARBA" id="ARBA00022741"/>
    </source>
</evidence>
<dbReference type="InterPro" id="IPR032284">
    <property type="entry name" value="RecQ_Zn-bd"/>
</dbReference>
<dbReference type="NCBIfam" id="TIGR00614">
    <property type="entry name" value="recQ_fam"/>
    <property type="match status" value="1"/>
</dbReference>
<dbReference type="EC" id="5.6.2.4" evidence="10"/>
<organism evidence="15 16">
    <name type="scientific">Intrasporangium chromatireducens Q5-1</name>
    <dbReference type="NCBI Taxonomy" id="584657"/>
    <lineage>
        <taxon>Bacteria</taxon>
        <taxon>Bacillati</taxon>
        <taxon>Actinomycetota</taxon>
        <taxon>Actinomycetes</taxon>
        <taxon>Micrococcales</taxon>
        <taxon>Intrasporangiaceae</taxon>
        <taxon>Intrasporangium</taxon>
    </lineage>
</organism>
<protein>
    <recommendedName>
        <fullName evidence="11">ATP-dependent DNA helicase RecQ</fullName>
        <ecNumber evidence="10">5.6.2.4</ecNumber>
    </recommendedName>
    <alternativeName>
        <fullName evidence="12">DNA 3'-5' helicase RecQ</fullName>
    </alternativeName>
</protein>
<dbReference type="Pfam" id="PF12073">
    <property type="entry name" value="DUF3553"/>
    <property type="match status" value="1"/>
</dbReference>
<dbReference type="Pfam" id="PF00270">
    <property type="entry name" value="DEAD"/>
    <property type="match status" value="1"/>
</dbReference>
<evidence type="ECO:0000259" key="13">
    <source>
        <dbReference type="PROSITE" id="PS51192"/>
    </source>
</evidence>
<evidence type="ECO:0000256" key="8">
    <source>
        <dbReference type="ARBA" id="ARBA00023235"/>
    </source>
</evidence>